<dbReference type="Proteomes" id="UP000773614">
    <property type="component" value="Unassembled WGS sequence"/>
</dbReference>
<name>A0A964WUZ4_9HYPH</name>
<dbReference type="NCBIfam" id="TIGR00706">
    <property type="entry name" value="SppA_dom"/>
    <property type="match status" value="1"/>
</dbReference>
<dbReference type="Gene3D" id="3.90.226.10">
    <property type="entry name" value="2-enoyl-CoA Hydratase, Chain A, domain 1"/>
    <property type="match status" value="1"/>
</dbReference>
<evidence type="ECO:0000256" key="3">
    <source>
        <dbReference type="ARBA" id="ARBA00022801"/>
    </source>
</evidence>
<dbReference type="GO" id="GO:0006508">
    <property type="term" value="P:proteolysis"/>
    <property type="evidence" value="ECO:0007669"/>
    <property type="project" value="UniProtKB-KW"/>
</dbReference>
<evidence type="ECO:0000313" key="7">
    <source>
        <dbReference type="EMBL" id="MYZ49340.1"/>
    </source>
</evidence>
<dbReference type="OrthoDB" id="9764363at2"/>
<reference evidence="7" key="1">
    <citation type="submission" date="2019-03" db="EMBL/GenBank/DDBJ databases">
        <title>Afifella sp. nov., isolated from activated sludge.</title>
        <authorList>
            <person name="Li Q."/>
            <person name="Liu Y."/>
        </authorList>
    </citation>
    <scope>NUCLEOTIDE SEQUENCE</scope>
    <source>
        <strain evidence="7">L72</strain>
    </source>
</reference>
<organism evidence="7 8">
    <name type="scientific">Propylenella binzhouense</name>
    <dbReference type="NCBI Taxonomy" id="2555902"/>
    <lineage>
        <taxon>Bacteria</taxon>
        <taxon>Pseudomonadati</taxon>
        <taxon>Pseudomonadota</taxon>
        <taxon>Alphaproteobacteria</taxon>
        <taxon>Hyphomicrobiales</taxon>
        <taxon>Propylenellaceae</taxon>
        <taxon>Propylenella</taxon>
    </lineage>
</organism>
<accession>A0A964WUZ4</accession>
<dbReference type="InterPro" id="IPR004635">
    <property type="entry name" value="Pept_S49_SppA"/>
</dbReference>
<keyword evidence="5" id="KW-1133">Transmembrane helix</keyword>
<feature type="domain" description="Peptidase S49" evidence="6">
    <location>
        <begin position="107"/>
        <end position="257"/>
    </location>
</feature>
<evidence type="ECO:0000313" key="8">
    <source>
        <dbReference type="Proteomes" id="UP000773614"/>
    </source>
</evidence>
<dbReference type="GO" id="GO:0008236">
    <property type="term" value="F:serine-type peptidase activity"/>
    <property type="evidence" value="ECO:0007669"/>
    <property type="project" value="UniProtKB-KW"/>
</dbReference>
<protein>
    <submittedName>
        <fullName evidence="7">Signal peptide peptidase SppA</fullName>
    </submittedName>
</protein>
<dbReference type="RefSeq" id="WP_161141681.1">
    <property type="nucleotide sequence ID" value="NZ_SPKJ01000069.1"/>
</dbReference>
<evidence type="ECO:0000256" key="4">
    <source>
        <dbReference type="ARBA" id="ARBA00022825"/>
    </source>
</evidence>
<feature type="transmembrane region" description="Helical" evidence="5">
    <location>
        <begin position="17"/>
        <end position="36"/>
    </location>
</feature>
<comment type="caution">
    <text evidence="7">The sequence shown here is derived from an EMBL/GenBank/DDBJ whole genome shotgun (WGS) entry which is preliminary data.</text>
</comment>
<evidence type="ECO:0000256" key="5">
    <source>
        <dbReference type="SAM" id="Phobius"/>
    </source>
</evidence>
<dbReference type="SUPFAM" id="SSF52096">
    <property type="entry name" value="ClpP/crotonase"/>
    <property type="match status" value="1"/>
</dbReference>
<keyword evidence="2" id="KW-0645">Protease</keyword>
<dbReference type="CDD" id="cd07023">
    <property type="entry name" value="S49_Sppa_N_C"/>
    <property type="match status" value="1"/>
</dbReference>
<evidence type="ECO:0000256" key="1">
    <source>
        <dbReference type="ARBA" id="ARBA00008683"/>
    </source>
</evidence>
<dbReference type="EMBL" id="SPKJ01000069">
    <property type="protein sequence ID" value="MYZ49340.1"/>
    <property type="molecule type" value="Genomic_DNA"/>
</dbReference>
<keyword evidence="8" id="KW-1185">Reference proteome</keyword>
<sequence>MDADTILERRRLRRRATFWRVTAFLILAAAVFLLFARQPGIGPFAGSPRGEVARIDVDGFIGTRPDAVELIEDAAKSRRVKAILIRIDSPGGAAAGGEALYRALRAAAAKKPIVAVIDGIGTSAAYMTAIATDHIVAAESAITGSIGVIFQYAHFEELIGKLGAQYEEVKSAPLKGQPSPFTATSPEARAMLQQVVTSTYEWFVGLVADRRGFSTEEAHRLSDGSIFTGRQALGAKLVDAIGGESEARAWLASAKGVPADIPAVEWKKDEFGLPFFASRESGAIAWIARISGLDQILTPAAESFLPPRLMVDGLLSVWQAPGPIPNHR</sequence>
<dbReference type="PANTHER" id="PTHR42987">
    <property type="entry name" value="PEPTIDASE S49"/>
    <property type="match status" value="1"/>
</dbReference>
<keyword evidence="4" id="KW-0720">Serine protease</keyword>
<keyword evidence="5" id="KW-0472">Membrane</keyword>
<dbReference type="Gene3D" id="6.20.330.10">
    <property type="match status" value="1"/>
</dbReference>
<dbReference type="InterPro" id="IPR002142">
    <property type="entry name" value="Peptidase_S49"/>
</dbReference>
<dbReference type="AlphaFoldDB" id="A0A964WUZ4"/>
<gene>
    <name evidence="7" type="primary">sppA</name>
    <name evidence="7" type="ORF">E4O86_16645</name>
</gene>
<keyword evidence="3" id="KW-0378">Hydrolase</keyword>
<dbReference type="InterPro" id="IPR047272">
    <property type="entry name" value="S49_SppA_C"/>
</dbReference>
<dbReference type="PANTHER" id="PTHR42987:SF6">
    <property type="entry name" value="PROTEINASE IV"/>
    <property type="match status" value="1"/>
</dbReference>
<evidence type="ECO:0000259" key="6">
    <source>
        <dbReference type="Pfam" id="PF01343"/>
    </source>
</evidence>
<proteinExistence type="inferred from homology"/>
<dbReference type="Pfam" id="PF01343">
    <property type="entry name" value="Peptidase_S49"/>
    <property type="match status" value="1"/>
</dbReference>
<dbReference type="InterPro" id="IPR029045">
    <property type="entry name" value="ClpP/crotonase-like_dom_sf"/>
</dbReference>
<evidence type="ECO:0000256" key="2">
    <source>
        <dbReference type="ARBA" id="ARBA00022670"/>
    </source>
</evidence>
<keyword evidence="5" id="KW-0812">Transmembrane</keyword>
<comment type="similarity">
    <text evidence="1">Belongs to the peptidase S49 family.</text>
</comment>